<gene>
    <name evidence="1" type="ORF">SAMN02745172_04055</name>
</gene>
<dbReference type="EMBL" id="FRXO01000013">
    <property type="protein sequence ID" value="SHO67377.1"/>
    <property type="molecule type" value="Genomic_DNA"/>
</dbReference>
<dbReference type="Proteomes" id="UP000186406">
    <property type="component" value="Unassembled WGS sequence"/>
</dbReference>
<dbReference type="AlphaFoldDB" id="A0A1M7ZR75"/>
<name>A0A1M7ZR75_9HYPH</name>
<keyword evidence="2" id="KW-1185">Reference proteome</keyword>
<evidence type="ECO:0000313" key="2">
    <source>
        <dbReference type="Proteomes" id="UP000186406"/>
    </source>
</evidence>
<sequence>MDEKLKLRFKIGAYTPDTIPMERLAQYMSDLAAMLGEQSAVHFVELKEGSTEIVHKVDYEAYPTVLSRVDRVRQGIADVVYMDAFRSINKRLKDDNAVGGLFDDNQGGELLEFSGRYPPESRVIAPIKQPGTIDGVVISLGGRDNTVPVRVQDGDTIHRCSTSRDIAKHLGQHIFGADLRFAGVGTWTRDEHGSWSLKVFEIQSFEPLDTTPLDRVVSELRAIRGAEWTRDTWDELQELRGDDEVH</sequence>
<proteinExistence type="predicted"/>
<dbReference type="OrthoDB" id="5947241at2"/>
<dbReference type="RefSeq" id="WP_073632122.1">
    <property type="nucleotide sequence ID" value="NZ_FRXO01000013.1"/>
</dbReference>
<protein>
    <submittedName>
        <fullName evidence="1">Uncharacterized protein</fullName>
    </submittedName>
</protein>
<reference evidence="1 2" key="1">
    <citation type="submission" date="2016-12" db="EMBL/GenBank/DDBJ databases">
        <authorList>
            <person name="Song W.-J."/>
            <person name="Kurnit D.M."/>
        </authorList>
    </citation>
    <scope>NUCLEOTIDE SEQUENCE [LARGE SCALE GENOMIC DNA]</scope>
    <source>
        <strain evidence="1 2">DSM 19599</strain>
    </source>
</reference>
<evidence type="ECO:0000313" key="1">
    <source>
        <dbReference type="EMBL" id="SHO67377.1"/>
    </source>
</evidence>
<accession>A0A1M7ZR75</accession>
<organism evidence="1 2">
    <name type="scientific">Pseudoxanthobacter soli DSM 19599</name>
    <dbReference type="NCBI Taxonomy" id="1123029"/>
    <lineage>
        <taxon>Bacteria</taxon>
        <taxon>Pseudomonadati</taxon>
        <taxon>Pseudomonadota</taxon>
        <taxon>Alphaproteobacteria</taxon>
        <taxon>Hyphomicrobiales</taxon>
        <taxon>Segnochrobactraceae</taxon>
        <taxon>Pseudoxanthobacter</taxon>
    </lineage>
</organism>